<name>A0A9X3YR23_9GAMM</name>
<evidence type="ECO:0000313" key="3">
    <source>
        <dbReference type="Proteomes" id="UP001139971"/>
    </source>
</evidence>
<dbReference type="RefSeq" id="WP_263543582.1">
    <property type="nucleotide sequence ID" value="NZ_JAOVZO020000023.1"/>
</dbReference>
<protein>
    <submittedName>
        <fullName evidence="2">DUF3011 domain-containing protein</fullName>
    </submittedName>
</protein>
<dbReference type="AlphaFoldDB" id="A0A9X3YR23"/>
<evidence type="ECO:0000313" key="2">
    <source>
        <dbReference type="EMBL" id="MDC8015950.1"/>
    </source>
</evidence>
<dbReference type="InterPro" id="IPR021381">
    <property type="entry name" value="DUF3011"/>
</dbReference>
<evidence type="ECO:0000256" key="1">
    <source>
        <dbReference type="SAM" id="SignalP"/>
    </source>
</evidence>
<organism evidence="2 3">
    <name type="scientific">Tahibacter soli</name>
    <dbReference type="NCBI Taxonomy" id="2983605"/>
    <lineage>
        <taxon>Bacteria</taxon>
        <taxon>Pseudomonadati</taxon>
        <taxon>Pseudomonadota</taxon>
        <taxon>Gammaproteobacteria</taxon>
        <taxon>Lysobacterales</taxon>
        <taxon>Rhodanobacteraceae</taxon>
        <taxon>Tahibacter</taxon>
    </lineage>
</organism>
<reference evidence="2" key="1">
    <citation type="submission" date="2023-02" db="EMBL/GenBank/DDBJ databases">
        <title>Tahibacter soli sp. nov. isolated from soil.</title>
        <authorList>
            <person name="Baek J.H."/>
            <person name="Lee J.K."/>
            <person name="Choi D.G."/>
            <person name="Jeon C.O."/>
        </authorList>
    </citation>
    <scope>NUCLEOTIDE SEQUENCE</scope>
    <source>
        <strain evidence="2">BL</strain>
    </source>
</reference>
<gene>
    <name evidence="2" type="ORF">OD750_025785</name>
</gene>
<proteinExistence type="predicted"/>
<dbReference type="EMBL" id="JAOVZO020000023">
    <property type="protein sequence ID" value="MDC8015950.1"/>
    <property type="molecule type" value="Genomic_DNA"/>
</dbReference>
<feature type="signal peptide" evidence="1">
    <location>
        <begin position="1"/>
        <end position="19"/>
    </location>
</feature>
<keyword evidence="3" id="KW-1185">Reference proteome</keyword>
<accession>A0A9X3YR23</accession>
<feature type="chain" id="PRO_5040764251" evidence="1">
    <location>
        <begin position="20"/>
        <end position="159"/>
    </location>
</feature>
<comment type="caution">
    <text evidence="2">The sequence shown here is derived from an EMBL/GenBank/DDBJ whole genome shotgun (WGS) entry which is preliminary data.</text>
</comment>
<keyword evidence="1" id="KW-0732">Signal</keyword>
<dbReference type="Proteomes" id="UP001139971">
    <property type="component" value="Unassembled WGS sequence"/>
</dbReference>
<dbReference type="Pfam" id="PF11218">
    <property type="entry name" value="DUF3011"/>
    <property type="match status" value="1"/>
</dbReference>
<sequence>MDKAIFASALALAAPVASAQIVLCESDSQRTRYCDVDTRGGVRLVKQHSRAPCIEGRTWGYDRRGVWVSAGCRAEFERDAGRHAYRGNGYESPYVDRVRCESVDQRVERCPIPGGRGGARIDIDEQLSRAPCRFGSSWGYDRRAIWVADGCRAEFLVRR</sequence>